<evidence type="ECO:0000313" key="1">
    <source>
        <dbReference type="EMBL" id="AGC72799.1"/>
    </source>
</evidence>
<accession>L7VYM7</accession>
<dbReference type="PANTHER" id="PTHR38436:SF1">
    <property type="entry name" value="ESTER CYCLASE"/>
    <property type="match status" value="1"/>
</dbReference>
<dbReference type="EMBL" id="JX649912">
    <property type="protein sequence ID" value="AGC72799.1"/>
    <property type="molecule type" value="Genomic_DNA"/>
</dbReference>
<protein>
    <recommendedName>
        <fullName evidence="2">Ester cyclase</fullName>
    </recommendedName>
</protein>
<dbReference type="Pfam" id="PF07366">
    <property type="entry name" value="SnoaL"/>
    <property type="match status" value="1"/>
</dbReference>
<dbReference type="SUPFAM" id="SSF54427">
    <property type="entry name" value="NTF2-like"/>
    <property type="match status" value="1"/>
</dbReference>
<dbReference type="GO" id="GO:0030638">
    <property type="term" value="P:polyketide metabolic process"/>
    <property type="evidence" value="ECO:0007669"/>
    <property type="project" value="InterPro"/>
</dbReference>
<dbReference type="PANTHER" id="PTHR38436">
    <property type="entry name" value="POLYKETIDE CYCLASE SNOAL-LIKE DOMAIN"/>
    <property type="match status" value="1"/>
</dbReference>
<dbReference type="AlphaFoldDB" id="L7VYM7"/>
<dbReference type="InterPro" id="IPR009959">
    <property type="entry name" value="Cyclase_SnoaL-like"/>
</dbReference>
<dbReference type="InterPro" id="IPR032710">
    <property type="entry name" value="NTF2-like_dom_sf"/>
</dbReference>
<sequence length="136" mass="14908">MATETNKAITRQLLDAINTDNEAAFLAVLAPAVVDHYSLPGLPPSRDGWNMNRKIFRAAFPDCHWHEEAIVAEGDLVVGRYILRGTHLGEFLGIPATGKTITVSNIHIVRIADGKIVEHWGHGDDMGMMRQLGALV</sequence>
<organism evidence="1">
    <name type="scientific">uncultured bacterium A1Q1_fos_485</name>
    <dbReference type="NCBI Taxonomy" id="1256576"/>
    <lineage>
        <taxon>Bacteria</taxon>
        <taxon>environmental samples</taxon>
    </lineage>
</organism>
<reference evidence="1" key="1">
    <citation type="submission" date="2012-09" db="EMBL/GenBank/DDBJ databases">
        <title>Metagenomic Characterization of a Microbial Community in Wastewater Detects High Levels of Antibiotic Resistance.</title>
        <authorList>
            <person name="Abrams M."/>
            <person name="Caldwell A."/>
            <person name="Vandaei E."/>
            <person name="Lee W."/>
            <person name="Perrott J."/>
            <person name="Khan S.Y."/>
            <person name="Ta J."/>
            <person name="Romero D."/>
            <person name="Nguyen V."/>
            <person name="Pourmand N."/>
            <person name="Ouverney C.C."/>
        </authorList>
    </citation>
    <scope>NUCLEOTIDE SEQUENCE</scope>
</reference>
<name>L7VYM7_9BACT</name>
<evidence type="ECO:0008006" key="2">
    <source>
        <dbReference type="Google" id="ProtNLM"/>
    </source>
</evidence>
<proteinExistence type="predicted"/>
<dbReference type="Gene3D" id="3.10.450.50">
    <property type="match status" value="1"/>
</dbReference>